<evidence type="ECO:0000256" key="6">
    <source>
        <dbReference type="ARBA" id="ARBA00022777"/>
    </source>
</evidence>
<reference evidence="11 12" key="1">
    <citation type="submission" date="2017-12" db="EMBL/GenBank/DDBJ databases">
        <title>Genome sequence of the active heterotrophic nitrifier-denitrifier, Cupriavidus pauculus UM1.</title>
        <authorList>
            <person name="Putonti C."/>
            <person name="Castignetti D."/>
        </authorList>
    </citation>
    <scope>NUCLEOTIDE SEQUENCE [LARGE SCALE GENOMIC DNA]</scope>
    <source>
        <strain evidence="11 12">UM1</strain>
    </source>
</reference>
<dbReference type="SMART" id="SM00065">
    <property type="entry name" value="GAF"/>
    <property type="match status" value="1"/>
</dbReference>
<keyword evidence="4" id="KW-0808">Transferase</keyword>
<evidence type="ECO:0000256" key="1">
    <source>
        <dbReference type="ARBA" id="ARBA00000085"/>
    </source>
</evidence>
<dbReference type="PANTHER" id="PTHR43065:SF10">
    <property type="entry name" value="PEROXIDE STRESS-ACTIVATED HISTIDINE KINASE MAK3"/>
    <property type="match status" value="1"/>
</dbReference>
<name>A0A2N5C4X6_9BURK</name>
<feature type="compositionally biased region" description="Basic and acidic residues" evidence="9">
    <location>
        <begin position="1"/>
        <end position="10"/>
    </location>
</feature>
<evidence type="ECO:0000256" key="9">
    <source>
        <dbReference type="SAM" id="MobiDB-lite"/>
    </source>
</evidence>
<dbReference type="EC" id="2.7.13.3" evidence="2"/>
<keyword evidence="8" id="KW-0902">Two-component regulatory system</keyword>
<dbReference type="InterPro" id="IPR003661">
    <property type="entry name" value="HisK_dim/P_dom"/>
</dbReference>
<evidence type="ECO:0000256" key="8">
    <source>
        <dbReference type="ARBA" id="ARBA00023012"/>
    </source>
</evidence>
<dbReference type="SUPFAM" id="SSF55781">
    <property type="entry name" value="GAF domain-like"/>
    <property type="match status" value="1"/>
</dbReference>
<evidence type="ECO:0000256" key="3">
    <source>
        <dbReference type="ARBA" id="ARBA00022553"/>
    </source>
</evidence>
<organism evidence="11 12">
    <name type="scientific">Cupriavidus pauculus</name>
    <dbReference type="NCBI Taxonomy" id="82633"/>
    <lineage>
        <taxon>Bacteria</taxon>
        <taxon>Pseudomonadati</taxon>
        <taxon>Pseudomonadota</taxon>
        <taxon>Betaproteobacteria</taxon>
        <taxon>Burkholderiales</taxon>
        <taxon>Burkholderiaceae</taxon>
        <taxon>Cupriavidus</taxon>
    </lineage>
</organism>
<dbReference type="Gene3D" id="1.10.287.130">
    <property type="match status" value="1"/>
</dbReference>
<evidence type="ECO:0000313" key="12">
    <source>
        <dbReference type="Proteomes" id="UP000234341"/>
    </source>
</evidence>
<dbReference type="RefSeq" id="WP_101684807.1">
    <property type="nucleotide sequence ID" value="NZ_PJRP01000019.1"/>
</dbReference>
<dbReference type="GO" id="GO:0005524">
    <property type="term" value="F:ATP binding"/>
    <property type="evidence" value="ECO:0007669"/>
    <property type="project" value="UniProtKB-KW"/>
</dbReference>
<evidence type="ECO:0000256" key="7">
    <source>
        <dbReference type="ARBA" id="ARBA00022840"/>
    </source>
</evidence>
<evidence type="ECO:0000256" key="4">
    <source>
        <dbReference type="ARBA" id="ARBA00022679"/>
    </source>
</evidence>
<keyword evidence="7" id="KW-0067">ATP-binding</keyword>
<protein>
    <recommendedName>
        <fullName evidence="2">histidine kinase</fullName>
        <ecNumber evidence="2">2.7.13.3</ecNumber>
    </recommendedName>
</protein>
<dbReference type="InterPro" id="IPR036890">
    <property type="entry name" value="HATPase_C_sf"/>
</dbReference>
<dbReference type="CDD" id="cd00082">
    <property type="entry name" value="HisKA"/>
    <property type="match status" value="1"/>
</dbReference>
<sequence>MNNELDDFRRTVPAHASRPAGPDRNPAEIAPPDMQALRQISHSLSTEVTPARRIETLLHAALQSTGASWGCLTVLQDGDWDIAASAVASDRLLTLADPDAFLLPVAMGVLPTAILDAAARLHNGLVLEDALASSSWQTDDYIRRFRPRSVICVPMRCNGGLVGALYLEHLHTPGAFTPTRTAVVEIIALQAGFALENARLHDALSEQCARLSSTEEKMRDTLSELARASRFQAYGELVASIVHEMAQPVTALDSSARAGLRWLDRSSPNIDGAREMLAHISACALRARTIINGLRAKARQAPPTFTLFDLDDALQEVAGMVAATLDAMNVELRLDGPPCATPLRGERVPLQQAIVNLLMNGAESMLDMPTGKRLLTLACEPVQDVLHIHIDDHGEGFAPELADRIFEPLFTTKPNGMGMGLGICRSIVDAHHGRLDLTQRPAGGTRATITLPRLAS</sequence>
<evidence type="ECO:0000256" key="2">
    <source>
        <dbReference type="ARBA" id="ARBA00012438"/>
    </source>
</evidence>
<dbReference type="OrthoDB" id="8559580at2"/>
<accession>A0A2N5C4X6</accession>
<proteinExistence type="predicted"/>
<evidence type="ECO:0000313" key="11">
    <source>
        <dbReference type="EMBL" id="PLP97257.1"/>
    </source>
</evidence>
<dbReference type="PROSITE" id="PS50109">
    <property type="entry name" value="HIS_KIN"/>
    <property type="match status" value="1"/>
</dbReference>
<evidence type="ECO:0000259" key="10">
    <source>
        <dbReference type="PROSITE" id="PS50109"/>
    </source>
</evidence>
<comment type="caution">
    <text evidence="11">The sequence shown here is derived from an EMBL/GenBank/DDBJ whole genome shotgun (WGS) entry which is preliminary data.</text>
</comment>
<dbReference type="Pfam" id="PF01590">
    <property type="entry name" value="GAF"/>
    <property type="match status" value="1"/>
</dbReference>
<dbReference type="PRINTS" id="PR00344">
    <property type="entry name" value="BCTRLSENSOR"/>
</dbReference>
<dbReference type="InterPro" id="IPR004358">
    <property type="entry name" value="Sig_transdc_His_kin-like_C"/>
</dbReference>
<dbReference type="SMART" id="SM00387">
    <property type="entry name" value="HATPase_c"/>
    <property type="match status" value="1"/>
</dbReference>
<dbReference type="Pfam" id="PF02518">
    <property type="entry name" value="HATPase_c"/>
    <property type="match status" value="1"/>
</dbReference>
<feature type="domain" description="Histidine kinase" evidence="10">
    <location>
        <begin position="240"/>
        <end position="455"/>
    </location>
</feature>
<dbReference type="Gene3D" id="3.30.450.40">
    <property type="match status" value="1"/>
</dbReference>
<dbReference type="GO" id="GO:0000155">
    <property type="term" value="F:phosphorelay sensor kinase activity"/>
    <property type="evidence" value="ECO:0007669"/>
    <property type="project" value="InterPro"/>
</dbReference>
<dbReference type="InterPro" id="IPR036097">
    <property type="entry name" value="HisK_dim/P_sf"/>
</dbReference>
<dbReference type="InterPro" id="IPR003594">
    <property type="entry name" value="HATPase_dom"/>
</dbReference>
<dbReference type="AlphaFoldDB" id="A0A2N5C4X6"/>
<dbReference type="Gene3D" id="3.30.565.10">
    <property type="entry name" value="Histidine kinase-like ATPase, C-terminal domain"/>
    <property type="match status" value="1"/>
</dbReference>
<keyword evidence="5" id="KW-0547">Nucleotide-binding</keyword>
<feature type="region of interest" description="Disordered" evidence="9">
    <location>
        <begin position="1"/>
        <end position="30"/>
    </location>
</feature>
<dbReference type="PANTHER" id="PTHR43065">
    <property type="entry name" value="SENSOR HISTIDINE KINASE"/>
    <property type="match status" value="1"/>
</dbReference>
<dbReference type="SUPFAM" id="SSF47384">
    <property type="entry name" value="Homodimeric domain of signal transducing histidine kinase"/>
    <property type="match status" value="1"/>
</dbReference>
<dbReference type="SUPFAM" id="SSF55874">
    <property type="entry name" value="ATPase domain of HSP90 chaperone/DNA topoisomerase II/histidine kinase"/>
    <property type="match status" value="1"/>
</dbReference>
<dbReference type="SMART" id="SM00388">
    <property type="entry name" value="HisKA"/>
    <property type="match status" value="1"/>
</dbReference>
<comment type="catalytic activity">
    <reaction evidence="1">
        <text>ATP + protein L-histidine = ADP + protein N-phospho-L-histidine.</text>
        <dbReference type="EC" id="2.7.13.3"/>
    </reaction>
</comment>
<keyword evidence="6 11" id="KW-0418">Kinase</keyword>
<dbReference type="Proteomes" id="UP000234341">
    <property type="component" value="Unassembled WGS sequence"/>
</dbReference>
<dbReference type="EMBL" id="PJRP01000019">
    <property type="protein sequence ID" value="PLP97257.1"/>
    <property type="molecule type" value="Genomic_DNA"/>
</dbReference>
<dbReference type="InterPro" id="IPR005467">
    <property type="entry name" value="His_kinase_dom"/>
</dbReference>
<dbReference type="InterPro" id="IPR003018">
    <property type="entry name" value="GAF"/>
</dbReference>
<gene>
    <name evidence="11" type="ORF">CYJ10_28495</name>
</gene>
<keyword evidence="3" id="KW-0597">Phosphoprotein</keyword>
<dbReference type="InterPro" id="IPR029016">
    <property type="entry name" value="GAF-like_dom_sf"/>
</dbReference>
<evidence type="ECO:0000256" key="5">
    <source>
        <dbReference type="ARBA" id="ARBA00022741"/>
    </source>
</evidence>